<dbReference type="PANTHER" id="PTHR11923:SF69">
    <property type="entry name" value="SENSORY NEURON MEMBRANE PROTEIN 1"/>
    <property type="match status" value="1"/>
</dbReference>
<protein>
    <recommendedName>
        <fullName evidence="13">Sensory neuron membrane protein 1</fullName>
    </recommendedName>
</protein>
<evidence type="ECO:0000256" key="1">
    <source>
        <dbReference type="ARBA" id="ARBA00003156"/>
    </source>
</evidence>
<comment type="similarity">
    <text evidence="3">Belongs to the CD36 family.</text>
</comment>
<keyword evidence="5" id="KW-0716">Sensory transduction</keyword>
<keyword evidence="11" id="KW-0675">Receptor</keyword>
<evidence type="ECO:0000256" key="3">
    <source>
        <dbReference type="ARBA" id="ARBA00010532"/>
    </source>
</evidence>
<dbReference type="AlphaFoldDB" id="A0A6B9C9V8"/>
<sequence>MDNPPSNRLRKIAAGFIVFMVFGILHTWVIFPPILRAILRSQVVLKNGTQMRDMYNALPFPLIFKVHLFNVLNPDEVMKGAKPKLQEVGPYVFEEWKVKVDQVEDLVEDTIEFTAINYFIYNQTLSNGLTGDEEITVINPLLTSLGLAINRDRPPLLPTVAAAINEIFHVPKTAFWTGKVMDLLFNGFDVDCTSEDFNSKTVCSAFDTGDIKTVAPKDDIEDMYKFALFMTANGTDAGRYKTYRGVKNIFNLGKVIEYNGEPELDIWDGDECNEIRGTESSIFPPFGAKEDGVWAFESGICRSMKLRYERPSKYRGIPTLRFHGDLEDIAADESMHCYCSDDKCPLKGTLDLFPCTEGPIVASMPHFFNGDPALLEKIDSGLVPDKDKHAIFLDFEIISGTPMSAAKRLQVNIDMMPLPEIDVMKELPEMLFPLMWIEEGADLNKTFVNMLKYQLFLGLKYQAAVKWISIIVGPIGAVTVLFLDYQKRNAEKITAVLKVSPTNGSSNDNDDHSKALSSATTQELSVEKERY</sequence>
<keyword evidence="9 15" id="KW-0472">Membrane</keyword>
<comment type="subcellular location">
    <subcellularLocation>
        <location evidence="2">Cell membrane</location>
        <topology evidence="2">Multi-pass membrane protein</topology>
    </subcellularLocation>
</comment>
<evidence type="ECO:0000256" key="12">
    <source>
        <dbReference type="ARBA" id="ARBA00023180"/>
    </source>
</evidence>
<keyword evidence="12" id="KW-0325">Glycoprotein</keyword>
<evidence type="ECO:0000256" key="4">
    <source>
        <dbReference type="ARBA" id="ARBA00022475"/>
    </source>
</evidence>
<proteinExistence type="evidence at transcript level"/>
<keyword evidence="10" id="KW-1015">Disulfide bond</keyword>
<feature type="region of interest" description="Disordered" evidence="14">
    <location>
        <begin position="500"/>
        <end position="531"/>
    </location>
</feature>
<evidence type="ECO:0000256" key="9">
    <source>
        <dbReference type="ARBA" id="ARBA00023136"/>
    </source>
</evidence>
<evidence type="ECO:0000313" key="16">
    <source>
        <dbReference type="EMBL" id="QGW45469.1"/>
    </source>
</evidence>
<organism evidence="16">
    <name type="scientific">Bradysia odoriphaga</name>
    <dbReference type="NCBI Taxonomy" id="1564500"/>
    <lineage>
        <taxon>Eukaryota</taxon>
        <taxon>Metazoa</taxon>
        <taxon>Ecdysozoa</taxon>
        <taxon>Arthropoda</taxon>
        <taxon>Hexapoda</taxon>
        <taxon>Insecta</taxon>
        <taxon>Pterygota</taxon>
        <taxon>Neoptera</taxon>
        <taxon>Endopterygota</taxon>
        <taxon>Diptera</taxon>
        <taxon>Nematocera</taxon>
        <taxon>Sciaroidea</taxon>
        <taxon>Sciaridae</taxon>
        <taxon>Bradysia</taxon>
    </lineage>
</organism>
<keyword evidence="8 15" id="KW-1133">Transmembrane helix</keyword>
<evidence type="ECO:0000256" key="7">
    <source>
        <dbReference type="ARBA" id="ARBA00022725"/>
    </source>
</evidence>
<evidence type="ECO:0000256" key="15">
    <source>
        <dbReference type="SAM" id="Phobius"/>
    </source>
</evidence>
<evidence type="ECO:0000256" key="6">
    <source>
        <dbReference type="ARBA" id="ARBA00022692"/>
    </source>
</evidence>
<dbReference type="GO" id="GO:0007608">
    <property type="term" value="P:sensory perception of smell"/>
    <property type="evidence" value="ECO:0007669"/>
    <property type="project" value="UniProtKB-KW"/>
</dbReference>
<reference evidence="16" key="1">
    <citation type="submission" date="2018-11" db="EMBL/GenBank/DDBJ databases">
        <authorList>
            <person name="Zhao Y."/>
            <person name="Mu W."/>
            <person name="Zhou C."/>
        </authorList>
    </citation>
    <scope>NUCLEOTIDE SEQUENCE</scope>
</reference>
<dbReference type="PRINTS" id="PR01609">
    <property type="entry name" value="CD36FAMILY"/>
</dbReference>
<comment type="function">
    <text evidence="1">Plays an olfactory role that is not restricted to pheromone sensitivity.</text>
</comment>
<dbReference type="EMBL" id="MK249055">
    <property type="protein sequence ID" value="QGW45469.1"/>
    <property type="molecule type" value="mRNA"/>
</dbReference>
<keyword evidence="4" id="KW-1003">Cell membrane</keyword>
<feature type="compositionally biased region" description="Polar residues" evidence="14">
    <location>
        <begin position="515"/>
        <end position="524"/>
    </location>
</feature>
<dbReference type="PANTHER" id="PTHR11923">
    <property type="entry name" value="SCAVENGER RECEPTOR CLASS B TYPE-1 SR-B1"/>
    <property type="match status" value="1"/>
</dbReference>
<dbReference type="GO" id="GO:0005737">
    <property type="term" value="C:cytoplasm"/>
    <property type="evidence" value="ECO:0007669"/>
    <property type="project" value="TreeGrafter"/>
</dbReference>
<evidence type="ECO:0000256" key="10">
    <source>
        <dbReference type="ARBA" id="ARBA00023157"/>
    </source>
</evidence>
<evidence type="ECO:0000256" key="11">
    <source>
        <dbReference type="ARBA" id="ARBA00023170"/>
    </source>
</evidence>
<feature type="transmembrane region" description="Helical" evidence="15">
    <location>
        <begin position="464"/>
        <end position="483"/>
    </location>
</feature>
<keyword evidence="6 15" id="KW-0812">Transmembrane</keyword>
<feature type="transmembrane region" description="Helical" evidence="15">
    <location>
        <begin position="12"/>
        <end position="31"/>
    </location>
</feature>
<evidence type="ECO:0000256" key="8">
    <source>
        <dbReference type="ARBA" id="ARBA00022989"/>
    </source>
</evidence>
<dbReference type="GO" id="GO:0005044">
    <property type="term" value="F:scavenger receptor activity"/>
    <property type="evidence" value="ECO:0007669"/>
    <property type="project" value="TreeGrafter"/>
</dbReference>
<accession>A0A6B9C9V8</accession>
<name>A0A6B9C9V8_9DIPT</name>
<dbReference type="InterPro" id="IPR002159">
    <property type="entry name" value="CD36_fam"/>
</dbReference>
<evidence type="ECO:0000256" key="5">
    <source>
        <dbReference type="ARBA" id="ARBA00022606"/>
    </source>
</evidence>
<evidence type="ECO:0000256" key="13">
    <source>
        <dbReference type="ARBA" id="ARBA00040646"/>
    </source>
</evidence>
<dbReference type="Pfam" id="PF01130">
    <property type="entry name" value="CD36"/>
    <property type="match status" value="1"/>
</dbReference>
<dbReference type="GO" id="GO:0005886">
    <property type="term" value="C:plasma membrane"/>
    <property type="evidence" value="ECO:0007669"/>
    <property type="project" value="UniProtKB-SubCell"/>
</dbReference>
<evidence type="ECO:0000256" key="2">
    <source>
        <dbReference type="ARBA" id="ARBA00004651"/>
    </source>
</evidence>
<evidence type="ECO:0000256" key="14">
    <source>
        <dbReference type="SAM" id="MobiDB-lite"/>
    </source>
</evidence>
<keyword evidence="7" id="KW-0552">Olfaction</keyword>